<dbReference type="SUPFAM" id="SSF81340">
    <property type="entry name" value="Clc chloride channel"/>
    <property type="match status" value="1"/>
</dbReference>
<gene>
    <name evidence="6" type="ORF">D1831_08010</name>
</gene>
<feature type="transmembrane region" description="Helical" evidence="5">
    <location>
        <begin position="42"/>
        <end position="59"/>
    </location>
</feature>
<sequence length="397" mass="44372">MKRLSVTAYGLVLSALIGILASAFLIVEAAVSAVLWRSTNPGLQILVVAAGAGLLYVLLKRWPQMPQTAQTAMVGLKEHQLGDYRLVFVNLLVTLVILSFGAGVGPEAALLSAIITLSSWQADKIRYLYFNYEQVKALPVKTRLQRLLTFNSYLQAYDERVAVKSSRLLRQKRLLYLIFSLNGLLAFFILMRHTDQPSFITKLGASTWHARDWFIILPLIMGAGIYGRLWRWLGRYWHKLIQWWAPALMLKVILGAVGIVVIAHWLPDLLFSGQHSVHLLVGAWQHRDPWLLSGMAAVKLLFLAWCLQFGWCGGDIFPILFASFTQGFAVAAWLPQFDQLVVVAVVATAMAGCLLDNPVVAGIMVLLFCPLNVSPLIIVTVGILVGTKRLKRWERNR</sequence>
<organism evidence="6 7">
    <name type="scientific">Lactiplantibacillus garii</name>
    <dbReference type="NCBI Taxonomy" id="2306423"/>
    <lineage>
        <taxon>Bacteria</taxon>
        <taxon>Bacillati</taxon>
        <taxon>Bacillota</taxon>
        <taxon>Bacilli</taxon>
        <taxon>Lactobacillales</taxon>
        <taxon>Lactobacillaceae</taxon>
        <taxon>Lactiplantibacillus</taxon>
    </lineage>
</organism>
<evidence type="ECO:0000256" key="3">
    <source>
        <dbReference type="ARBA" id="ARBA00022989"/>
    </source>
</evidence>
<feature type="transmembrane region" description="Helical" evidence="5">
    <location>
        <begin position="359"/>
        <end position="387"/>
    </location>
</feature>
<keyword evidence="3 5" id="KW-1133">Transmembrane helix</keyword>
<feature type="transmembrane region" description="Helical" evidence="5">
    <location>
        <begin position="174"/>
        <end position="193"/>
    </location>
</feature>
<dbReference type="InterPro" id="IPR001807">
    <property type="entry name" value="ClC"/>
</dbReference>
<dbReference type="AlphaFoldDB" id="A0A426D6Q9"/>
<comment type="caution">
    <text evidence="6">The sequence shown here is derived from an EMBL/GenBank/DDBJ whole genome shotgun (WGS) entry which is preliminary data.</text>
</comment>
<keyword evidence="7" id="KW-1185">Reference proteome</keyword>
<comment type="subcellular location">
    <subcellularLocation>
        <location evidence="1">Membrane</location>
        <topology evidence="1">Multi-pass membrane protein</topology>
    </subcellularLocation>
</comment>
<dbReference type="Pfam" id="PF00654">
    <property type="entry name" value="Voltage_CLC"/>
    <property type="match status" value="1"/>
</dbReference>
<dbReference type="Gene3D" id="1.10.3080.10">
    <property type="entry name" value="Clc chloride channel"/>
    <property type="match status" value="1"/>
</dbReference>
<dbReference type="GO" id="GO:0016020">
    <property type="term" value="C:membrane"/>
    <property type="evidence" value="ECO:0007669"/>
    <property type="project" value="UniProtKB-SubCell"/>
</dbReference>
<feature type="transmembrane region" description="Helical" evidence="5">
    <location>
        <begin position="243"/>
        <end position="266"/>
    </location>
</feature>
<evidence type="ECO:0000256" key="1">
    <source>
        <dbReference type="ARBA" id="ARBA00004141"/>
    </source>
</evidence>
<dbReference type="InterPro" id="IPR014743">
    <property type="entry name" value="Cl-channel_core"/>
</dbReference>
<keyword evidence="4 5" id="KW-0472">Membrane</keyword>
<name>A0A426D6Q9_9LACO</name>
<dbReference type="Proteomes" id="UP000283633">
    <property type="component" value="Unassembled WGS sequence"/>
</dbReference>
<dbReference type="OrthoDB" id="2729535at2"/>
<evidence type="ECO:0000256" key="2">
    <source>
        <dbReference type="ARBA" id="ARBA00022692"/>
    </source>
</evidence>
<feature type="transmembrane region" description="Helical" evidence="5">
    <location>
        <begin position="12"/>
        <end position="36"/>
    </location>
</feature>
<proteinExistence type="predicted"/>
<feature type="transmembrane region" description="Helical" evidence="5">
    <location>
        <begin position="213"/>
        <end position="231"/>
    </location>
</feature>
<dbReference type="EMBL" id="QWZQ01000023">
    <property type="protein sequence ID" value="RRK10325.1"/>
    <property type="molecule type" value="Genomic_DNA"/>
</dbReference>
<dbReference type="CDD" id="cd00400">
    <property type="entry name" value="Voltage_gated_ClC"/>
    <property type="match status" value="1"/>
</dbReference>
<dbReference type="GO" id="GO:0015108">
    <property type="term" value="F:chloride transmembrane transporter activity"/>
    <property type="evidence" value="ECO:0007669"/>
    <property type="project" value="InterPro"/>
</dbReference>
<reference evidence="6 7" key="1">
    <citation type="submission" date="2018-08" db="EMBL/GenBank/DDBJ databases">
        <title>Genome Lactobacillus garii FI11369.</title>
        <authorList>
            <person name="Diaz M."/>
            <person name="Narbad A."/>
        </authorList>
    </citation>
    <scope>NUCLEOTIDE SEQUENCE [LARGE SCALE GENOMIC DNA]</scope>
    <source>
        <strain evidence="6 7">FI11369</strain>
    </source>
</reference>
<accession>A0A426D6Q9</accession>
<protein>
    <submittedName>
        <fullName evidence="6">Chloride channel protein</fullName>
    </submittedName>
</protein>
<evidence type="ECO:0000313" key="7">
    <source>
        <dbReference type="Proteomes" id="UP000283633"/>
    </source>
</evidence>
<evidence type="ECO:0000256" key="4">
    <source>
        <dbReference type="ARBA" id="ARBA00023136"/>
    </source>
</evidence>
<dbReference type="RefSeq" id="WP_125072410.1">
    <property type="nucleotide sequence ID" value="NZ_QWZQ01000023.1"/>
</dbReference>
<evidence type="ECO:0000256" key="5">
    <source>
        <dbReference type="SAM" id="Phobius"/>
    </source>
</evidence>
<evidence type="ECO:0000313" key="6">
    <source>
        <dbReference type="EMBL" id="RRK10325.1"/>
    </source>
</evidence>
<keyword evidence="2 5" id="KW-0812">Transmembrane</keyword>